<dbReference type="EMBL" id="CAXAMM010036668">
    <property type="protein sequence ID" value="CAK9076096.1"/>
    <property type="molecule type" value="Genomic_DNA"/>
</dbReference>
<feature type="compositionally biased region" description="Acidic residues" evidence="1">
    <location>
        <begin position="805"/>
        <end position="818"/>
    </location>
</feature>
<dbReference type="InterPro" id="IPR027417">
    <property type="entry name" value="P-loop_NTPase"/>
</dbReference>
<feature type="region of interest" description="Disordered" evidence="1">
    <location>
        <begin position="715"/>
        <end position="908"/>
    </location>
</feature>
<feature type="compositionally biased region" description="Acidic residues" evidence="1">
    <location>
        <begin position="781"/>
        <end position="798"/>
    </location>
</feature>
<dbReference type="InterPro" id="IPR001345">
    <property type="entry name" value="PG/BPGM_mutase_AS"/>
</dbReference>
<dbReference type="PANTHER" id="PTHR48100:SF44">
    <property type="entry name" value="PHOSPHATASE C1620.13-RELATED"/>
    <property type="match status" value="1"/>
</dbReference>
<dbReference type="Pfam" id="PF00300">
    <property type="entry name" value="His_Phos_1"/>
    <property type="match status" value="1"/>
</dbReference>
<dbReference type="InterPro" id="IPR029033">
    <property type="entry name" value="His_PPase_superfam"/>
</dbReference>
<gene>
    <name evidence="2" type="ORF">SCF082_LOCUS36754</name>
</gene>
<dbReference type="InterPro" id="IPR013078">
    <property type="entry name" value="His_Pase_superF_clade-1"/>
</dbReference>
<evidence type="ECO:0000256" key="1">
    <source>
        <dbReference type="SAM" id="MobiDB-lite"/>
    </source>
</evidence>
<evidence type="ECO:0000313" key="3">
    <source>
        <dbReference type="Proteomes" id="UP001642464"/>
    </source>
</evidence>
<feature type="compositionally biased region" description="Basic and acidic residues" evidence="1">
    <location>
        <begin position="819"/>
        <end position="893"/>
    </location>
</feature>
<sequence length="1395" mass="153791">MDQVFKATAWQEPILDVDTATRFVTTLRSKCWVARCIISEEPAYQNRPARNLLQLISLQEQKHTFTGTSKPLFSLQSGPSRPGIPAITLRDVKVDAARQVSGQDDREIEFAEFVVQLRGVPTQDSKETEQGVRICFICEDVGDVQSGTTSALCWVLNMQDMWQGARMQSDSLLRVVAQPQVQGRQIVRWQALFSVAITKQDIDFWRQRKAWQASSPGDNAKKRVAEQIALATPNTKYNKVAAELRSPGYGALEEACELQNYLRPRGLSSGEAGCRTIEERRRNGTTLEPPVGRWALAVSCHWLEGHVQVYSDDEFNEKQASTIGPSAQLGDRRIRGPWCGRGSASMIDLPMDESKVPDAKDASELTCVDFKTKFMQVRGKKLKLALWVSRWVSHPGRKMLEGAEPSSDVFTHCPLKEGTREGTTPQQLEVDLGKERMLPEPASMHLAPRRWTRSASLGLGLLGTALIGTIGVIVLKSKTSGGVSSSVADPTKEYSMVSSHGFMGGVKSFAHSSIAMPGLPQFHQGSHVTHVHHFHSFGTPVDSSFGMPVDQVSYGDSSMVGDSSATGYSTVGDVDSSVTGDSSSLGVPADQVNYGASSFGVPADQVDYGASSFSVPADQVNYGDSVAMPSDMNQVHYTAHGGSFAMPADMDQIHFGASSIVPGWTKNSLGGLEHHSVVDCTTVEEDASVAKLEMCCKYGKIGCKQLKKAKKAKAKKAETKEDDADDHDKDDHDDDHDQEKESAEEPSMAVEDVEEKEVQAEEPEKEAAEEPETEAAKEPETEAAEEPEAEEPEKESADEPSMAVEDVEEKEVEAEEPEKESAEEPETAEKAVEAEEPEKESAEEPETAEKAVEAEEPEKESAEEPETAEKAVEAEEPEKESAKEPETAEKQAEAEEPEKESAEEPEAFVSVASLAGRSPWWTAAVDSAGIGRLKGASSPKPQRKSGTSDPNVSPSRVKPILIWVRRSSERYTEFHAVVPEFAENRTPQCYDCTQRSTFEHVKYWQDEVRRYSTNQDAILMLVSNKALSGSVTPVSPVSRGPSRTTSLKPSLSRFAKVDLPEVQVSRTEGEESRTQKVEHPCSTASQPTRQEFAFAQSMMFIETSAKTRSFCVPTDRVERAEVLALTPGQLWKRSVWRSSATRSATFNVYLVRHGESTWNSAAKRWDLWQMFSQVDHPLTEQGIQQAKRLRDAAAQDALWSQSRLFSSPLTRALQTTLLATAVAGSEGESPARSAKRLTLLPDAREIAWPLAGPDSRSRVLGEGVMARALEELRKVEATWTECTEEQSVVDASLVEKVWWNKFWESKTEMQERLKRLLQTIEPAMPGQSSVLVCHSLLIQRLFKDFAAPSLVKDPEKQQLLSGLRSRKLQNCGAVRLRLDTGQIHDVELAFGTKLV</sequence>
<dbReference type="SMART" id="SM00855">
    <property type="entry name" value="PGAM"/>
    <property type="match status" value="1"/>
</dbReference>
<dbReference type="InterPro" id="IPR050275">
    <property type="entry name" value="PGM_Phosphatase"/>
</dbReference>
<feature type="compositionally biased region" description="Acidic residues" evidence="1">
    <location>
        <begin position="894"/>
        <end position="906"/>
    </location>
</feature>
<feature type="compositionally biased region" description="Acidic residues" evidence="1">
    <location>
        <begin position="751"/>
        <end position="773"/>
    </location>
</feature>
<dbReference type="PROSITE" id="PS00175">
    <property type="entry name" value="PG_MUTASE"/>
    <property type="match status" value="1"/>
</dbReference>
<evidence type="ECO:0000313" key="2">
    <source>
        <dbReference type="EMBL" id="CAK9076096.1"/>
    </source>
</evidence>
<feature type="compositionally biased region" description="Basic and acidic residues" evidence="1">
    <location>
        <begin position="726"/>
        <end position="743"/>
    </location>
</feature>
<dbReference type="PANTHER" id="PTHR48100">
    <property type="entry name" value="BROAD-SPECIFICITY PHOSPHATASE YOR283W-RELATED"/>
    <property type="match status" value="1"/>
</dbReference>
<feature type="compositionally biased region" description="Polar residues" evidence="1">
    <location>
        <begin position="944"/>
        <end position="954"/>
    </location>
</feature>
<dbReference type="SMART" id="SM00175">
    <property type="entry name" value="RAB"/>
    <property type="match status" value="1"/>
</dbReference>
<name>A0ABP0PK35_9DINO</name>
<dbReference type="Gene3D" id="3.40.50.300">
    <property type="entry name" value="P-loop containing nucleotide triphosphate hydrolases"/>
    <property type="match status" value="1"/>
</dbReference>
<dbReference type="Gene3D" id="3.40.50.1240">
    <property type="entry name" value="Phosphoglycerate mutase-like"/>
    <property type="match status" value="1"/>
</dbReference>
<proteinExistence type="predicted"/>
<feature type="compositionally biased region" description="Basic and acidic residues" evidence="1">
    <location>
        <begin position="1067"/>
        <end position="1079"/>
    </location>
</feature>
<feature type="region of interest" description="Disordered" evidence="1">
    <location>
        <begin position="932"/>
        <end position="955"/>
    </location>
</feature>
<reference evidence="2 3" key="1">
    <citation type="submission" date="2024-02" db="EMBL/GenBank/DDBJ databases">
        <authorList>
            <person name="Chen Y."/>
            <person name="Shah S."/>
            <person name="Dougan E. K."/>
            <person name="Thang M."/>
            <person name="Chan C."/>
        </authorList>
    </citation>
    <scope>NUCLEOTIDE SEQUENCE [LARGE SCALE GENOMIC DNA]</scope>
</reference>
<keyword evidence="3" id="KW-1185">Reference proteome</keyword>
<protein>
    <recommendedName>
        <fullName evidence="4">Phosphoglycerate mutase</fullName>
    </recommendedName>
</protein>
<dbReference type="SUPFAM" id="SSF53254">
    <property type="entry name" value="Phosphoglycerate mutase-like"/>
    <property type="match status" value="1"/>
</dbReference>
<organism evidence="2 3">
    <name type="scientific">Durusdinium trenchii</name>
    <dbReference type="NCBI Taxonomy" id="1381693"/>
    <lineage>
        <taxon>Eukaryota</taxon>
        <taxon>Sar</taxon>
        <taxon>Alveolata</taxon>
        <taxon>Dinophyceae</taxon>
        <taxon>Suessiales</taxon>
        <taxon>Symbiodiniaceae</taxon>
        <taxon>Durusdinium</taxon>
    </lineage>
</organism>
<comment type="caution">
    <text evidence="2">The sequence shown here is derived from an EMBL/GenBank/DDBJ whole genome shotgun (WGS) entry which is preliminary data.</text>
</comment>
<feature type="region of interest" description="Disordered" evidence="1">
    <location>
        <begin position="1063"/>
        <end position="1083"/>
    </location>
</feature>
<accession>A0ABP0PK35</accession>
<evidence type="ECO:0008006" key="4">
    <source>
        <dbReference type="Google" id="ProtNLM"/>
    </source>
</evidence>
<dbReference type="Proteomes" id="UP001642464">
    <property type="component" value="Unassembled WGS sequence"/>
</dbReference>
<dbReference type="CDD" id="cd07067">
    <property type="entry name" value="HP_PGM_like"/>
    <property type="match status" value="1"/>
</dbReference>